<keyword evidence="3" id="KW-1185">Reference proteome</keyword>
<organism evidence="2 3">
    <name type="scientific">Acorus calamus</name>
    <name type="common">Sweet flag</name>
    <dbReference type="NCBI Taxonomy" id="4465"/>
    <lineage>
        <taxon>Eukaryota</taxon>
        <taxon>Viridiplantae</taxon>
        <taxon>Streptophyta</taxon>
        <taxon>Embryophyta</taxon>
        <taxon>Tracheophyta</taxon>
        <taxon>Spermatophyta</taxon>
        <taxon>Magnoliopsida</taxon>
        <taxon>Liliopsida</taxon>
        <taxon>Acoraceae</taxon>
        <taxon>Acorus</taxon>
    </lineage>
</organism>
<reference evidence="2" key="1">
    <citation type="journal article" date="2023" name="Nat. Commun.">
        <title>Diploid and tetraploid genomes of Acorus and the evolution of monocots.</title>
        <authorList>
            <person name="Ma L."/>
            <person name="Liu K.W."/>
            <person name="Li Z."/>
            <person name="Hsiao Y.Y."/>
            <person name="Qi Y."/>
            <person name="Fu T."/>
            <person name="Tang G.D."/>
            <person name="Zhang D."/>
            <person name="Sun W.H."/>
            <person name="Liu D.K."/>
            <person name="Li Y."/>
            <person name="Chen G.Z."/>
            <person name="Liu X.D."/>
            <person name="Liao X.Y."/>
            <person name="Jiang Y.T."/>
            <person name="Yu X."/>
            <person name="Hao Y."/>
            <person name="Huang J."/>
            <person name="Zhao X.W."/>
            <person name="Ke S."/>
            <person name="Chen Y.Y."/>
            <person name="Wu W.L."/>
            <person name="Hsu J.L."/>
            <person name="Lin Y.F."/>
            <person name="Huang M.D."/>
            <person name="Li C.Y."/>
            <person name="Huang L."/>
            <person name="Wang Z.W."/>
            <person name="Zhao X."/>
            <person name="Zhong W.Y."/>
            <person name="Peng D.H."/>
            <person name="Ahmad S."/>
            <person name="Lan S."/>
            <person name="Zhang J.S."/>
            <person name="Tsai W.C."/>
            <person name="Van de Peer Y."/>
            <person name="Liu Z.J."/>
        </authorList>
    </citation>
    <scope>NUCLEOTIDE SEQUENCE</scope>
    <source>
        <strain evidence="2">CP</strain>
    </source>
</reference>
<gene>
    <name evidence="2" type="ORF">QJS10_CPB12g01392</name>
</gene>
<dbReference type="Proteomes" id="UP001180020">
    <property type="component" value="Unassembled WGS sequence"/>
</dbReference>
<dbReference type="EMBL" id="JAUJYO010000012">
    <property type="protein sequence ID" value="KAK1302395.1"/>
    <property type="molecule type" value="Genomic_DNA"/>
</dbReference>
<name>A0AAV9DMQ9_ACOCL</name>
<comment type="caution">
    <text evidence="2">The sequence shown here is derived from an EMBL/GenBank/DDBJ whole genome shotgun (WGS) entry which is preliminary data.</text>
</comment>
<accession>A0AAV9DMQ9</accession>
<sequence length="70" mass="7659">MSSEAEAEQAMDQLELADKVHIWCPLLGSLLGCLLSLCDPPRSESDGDDDDSPIKANANAQKHFRQLHVP</sequence>
<evidence type="ECO:0000256" key="1">
    <source>
        <dbReference type="SAM" id="MobiDB-lite"/>
    </source>
</evidence>
<evidence type="ECO:0000313" key="2">
    <source>
        <dbReference type="EMBL" id="KAK1302395.1"/>
    </source>
</evidence>
<protein>
    <submittedName>
        <fullName evidence="2">Uncharacterized protein</fullName>
    </submittedName>
</protein>
<dbReference type="AlphaFoldDB" id="A0AAV9DMQ9"/>
<reference evidence="2" key="2">
    <citation type="submission" date="2023-06" db="EMBL/GenBank/DDBJ databases">
        <authorList>
            <person name="Ma L."/>
            <person name="Liu K.-W."/>
            <person name="Li Z."/>
            <person name="Hsiao Y.-Y."/>
            <person name="Qi Y."/>
            <person name="Fu T."/>
            <person name="Tang G."/>
            <person name="Zhang D."/>
            <person name="Sun W.-H."/>
            <person name="Liu D.-K."/>
            <person name="Li Y."/>
            <person name="Chen G.-Z."/>
            <person name="Liu X.-D."/>
            <person name="Liao X.-Y."/>
            <person name="Jiang Y.-T."/>
            <person name="Yu X."/>
            <person name="Hao Y."/>
            <person name="Huang J."/>
            <person name="Zhao X.-W."/>
            <person name="Ke S."/>
            <person name="Chen Y.-Y."/>
            <person name="Wu W.-L."/>
            <person name="Hsu J.-L."/>
            <person name="Lin Y.-F."/>
            <person name="Huang M.-D."/>
            <person name="Li C.-Y."/>
            <person name="Huang L."/>
            <person name="Wang Z.-W."/>
            <person name="Zhao X."/>
            <person name="Zhong W.-Y."/>
            <person name="Peng D.-H."/>
            <person name="Ahmad S."/>
            <person name="Lan S."/>
            <person name="Zhang J.-S."/>
            <person name="Tsai W.-C."/>
            <person name="Van De Peer Y."/>
            <person name="Liu Z.-J."/>
        </authorList>
    </citation>
    <scope>NUCLEOTIDE SEQUENCE</scope>
    <source>
        <strain evidence="2">CP</strain>
        <tissue evidence="2">Leaves</tissue>
    </source>
</reference>
<evidence type="ECO:0000313" key="3">
    <source>
        <dbReference type="Proteomes" id="UP001180020"/>
    </source>
</evidence>
<feature type="region of interest" description="Disordered" evidence="1">
    <location>
        <begin position="41"/>
        <end position="70"/>
    </location>
</feature>
<proteinExistence type="predicted"/>